<comment type="caution">
    <text evidence="2">The sequence shown here is derived from an EMBL/GenBank/DDBJ whole genome shotgun (WGS) entry which is preliminary data.</text>
</comment>
<dbReference type="PANTHER" id="PTHR46133">
    <property type="entry name" value="BHLH TRANSCRIPTION FACTOR"/>
    <property type="match status" value="1"/>
</dbReference>
<gene>
    <name evidence="2" type="ORF">F3Y22_tig00004205pilonHSYRG00014</name>
</gene>
<dbReference type="Gene3D" id="1.20.5.340">
    <property type="match status" value="1"/>
</dbReference>
<keyword evidence="1" id="KW-0175">Coiled coil</keyword>
<proteinExistence type="predicted"/>
<organism evidence="2 3">
    <name type="scientific">Hibiscus syriacus</name>
    <name type="common">Rose of Sharon</name>
    <dbReference type="NCBI Taxonomy" id="106335"/>
    <lineage>
        <taxon>Eukaryota</taxon>
        <taxon>Viridiplantae</taxon>
        <taxon>Streptophyta</taxon>
        <taxon>Embryophyta</taxon>
        <taxon>Tracheophyta</taxon>
        <taxon>Spermatophyta</taxon>
        <taxon>Magnoliopsida</taxon>
        <taxon>eudicotyledons</taxon>
        <taxon>Gunneridae</taxon>
        <taxon>Pentapetalae</taxon>
        <taxon>rosids</taxon>
        <taxon>malvids</taxon>
        <taxon>Malvales</taxon>
        <taxon>Malvaceae</taxon>
        <taxon>Malvoideae</taxon>
        <taxon>Hibiscus</taxon>
    </lineage>
</organism>
<feature type="coiled-coil region" evidence="1">
    <location>
        <begin position="7"/>
        <end position="69"/>
    </location>
</feature>
<reference evidence="2" key="1">
    <citation type="submission" date="2019-09" db="EMBL/GenBank/DDBJ databases">
        <title>Draft genome information of white flower Hibiscus syriacus.</title>
        <authorList>
            <person name="Kim Y.-M."/>
        </authorList>
    </citation>
    <scope>NUCLEOTIDE SEQUENCE [LARGE SCALE GENOMIC DNA]</scope>
    <source>
        <strain evidence="2">YM2019G1</strain>
    </source>
</reference>
<sequence>MDRAAILVDAVRMVTQLRDEAQKLRESNESLQEKINELKSEKNELRDEKQKLKTEIHNLERQVKALDSKPVFVPQATAIPTPFSTQSQVVGGKLFPLLAILEFPCGNSCLLLLLIHHMIIFYTLQSHRLAACYFVVAFFSTLNPCS</sequence>
<dbReference type="EMBL" id="VEPZ02000255">
    <property type="protein sequence ID" value="KAE8728553.1"/>
    <property type="molecule type" value="Genomic_DNA"/>
</dbReference>
<keyword evidence="3" id="KW-1185">Reference proteome</keyword>
<evidence type="ECO:0000313" key="2">
    <source>
        <dbReference type="EMBL" id="KAE8728553.1"/>
    </source>
</evidence>
<dbReference type="GO" id="GO:0003700">
    <property type="term" value="F:DNA-binding transcription factor activity"/>
    <property type="evidence" value="ECO:0007669"/>
    <property type="project" value="InterPro"/>
</dbReference>
<dbReference type="GO" id="GO:0006879">
    <property type="term" value="P:intracellular iron ion homeostasis"/>
    <property type="evidence" value="ECO:0007669"/>
    <property type="project" value="InterPro"/>
</dbReference>
<dbReference type="PANTHER" id="PTHR46133:SF23">
    <property type="entry name" value="TRANSCRIPTION FACTOR ILR3-LIKE"/>
    <property type="match status" value="1"/>
</dbReference>
<evidence type="ECO:0000313" key="3">
    <source>
        <dbReference type="Proteomes" id="UP000436088"/>
    </source>
</evidence>
<accession>A0A6A3CHB3</accession>
<evidence type="ECO:0000256" key="1">
    <source>
        <dbReference type="SAM" id="Coils"/>
    </source>
</evidence>
<protein>
    <submittedName>
        <fullName evidence="2">BHLH115 protein</fullName>
    </submittedName>
</protein>
<dbReference type="Proteomes" id="UP000436088">
    <property type="component" value="Unassembled WGS sequence"/>
</dbReference>
<name>A0A6A3CHB3_HIBSY</name>
<dbReference type="AlphaFoldDB" id="A0A6A3CHB3"/>
<dbReference type="InterPro" id="IPR044818">
    <property type="entry name" value="ILR3-like"/>
</dbReference>
<dbReference type="GO" id="GO:0046983">
    <property type="term" value="F:protein dimerization activity"/>
    <property type="evidence" value="ECO:0007669"/>
    <property type="project" value="InterPro"/>
</dbReference>